<evidence type="ECO:0000256" key="1">
    <source>
        <dbReference type="ARBA" id="ARBA00022884"/>
    </source>
</evidence>
<evidence type="ECO:0000256" key="2">
    <source>
        <dbReference type="PROSITE-ProRule" id="PRU00626"/>
    </source>
</evidence>
<dbReference type="OrthoDB" id="9797519at2"/>
<dbReference type="Gene3D" id="3.30.110.60">
    <property type="entry name" value="YhbY-like"/>
    <property type="match status" value="1"/>
</dbReference>
<keyword evidence="5" id="KW-1185">Reference proteome</keyword>
<dbReference type="GO" id="GO:0003723">
    <property type="term" value="F:RNA binding"/>
    <property type="evidence" value="ECO:0007669"/>
    <property type="project" value="UniProtKB-UniRule"/>
</dbReference>
<dbReference type="SUPFAM" id="SSF75471">
    <property type="entry name" value="YhbY-like"/>
    <property type="match status" value="1"/>
</dbReference>
<dbReference type="Pfam" id="PF01985">
    <property type="entry name" value="CRS1_YhbY"/>
    <property type="match status" value="1"/>
</dbReference>
<name>A0A1W1YN45_9BACT</name>
<dbReference type="InterPro" id="IPR035920">
    <property type="entry name" value="YhbY-like_sf"/>
</dbReference>
<evidence type="ECO:0000313" key="5">
    <source>
        <dbReference type="Proteomes" id="UP000192418"/>
    </source>
</evidence>
<gene>
    <name evidence="4" type="ORF">SAMN02746065_101209</name>
</gene>
<evidence type="ECO:0000259" key="3">
    <source>
        <dbReference type="PROSITE" id="PS51295"/>
    </source>
</evidence>
<dbReference type="PANTHER" id="PTHR40065">
    <property type="entry name" value="RNA-BINDING PROTEIN YHBY"/>
    <property type="match status" value="1"/>
</dbReference>
<protein>
    <submittedName>
        <fullName evidence="4">RNA-binding protein</fullName>
    </submittedName>
</protein>
<dbReference type="PROSITE" id="PS51295">
    <property type="entry name" value="CRM"/>
    <property type="match status" value="1"/>
</dbReference>
<reference evidence="4 5" key="1">
    <citation type="submission" date="2017-04" db="EMBL/GenBank/DDBJ databases">
        <authorList>
            <person name="Afonso C.L."/>
            <person name="Miller P.J."/>
            <person name="Scott M.A."/>
            <person name="Spackman E."/>
            <person name="Goraichik I."/>
            <person name="Dimitrov K.M."/>
            <person name="Suarez D.L."/>
            <person name="Swayne D.E."/>
        </authorList>
    </citation>
    <scope>NUCLEOTIDE SEQUENCE [LARGE SCALE GENOMIC DNA]</scope>
    <source>
        <strain evidence="4 5">DSM 3385</strain>
    </source>
</reference>
<evidence type="ECO:0000313" key="4">
    <source>
        <dbReference type="EMBL" id="SMC37574.1"/>
    </source>
</evidence>
<organism evidence="4 5">
    <name type="scientific">Desulfocicer vacuolatum DSM 3385</name>
    <dbReference type="NCBI Taxonomy" id="1121400"/>
    <lineage>
        <taxon>Bacteria</taxon>
        <taxon>Pseudomonadati</taxon>
        <taxon>Thermodesulfobacteriota</taxon>
        <taxon>Desulfobacteria</taxon>
        <taxon>Desulfobacterales</taxon>
        <taxon>Desulfobacteraceae</taxon>
        <taxon>Desulfocicer</taxon>
    </lineage>
</organism>
<dbReference type="InterPro" id="IPR001890">
    <property type="entry name" value="RNA-binding_CRM"/>
</dbReference>
<dbReference type="PANTHER" id="PTHR40065:SF3">
    <property type="entry name" value="RNA-BINDING PROTEIN YHBY"/>
    <property type="match status" value="1"/>
</dbReference>
<accession>A0A1W1YN45</accession>
<dbReference type="AlphaFoldDB" id="A0A1W1YN45"/>
<feature type="domain" description="CRM" evidence="3">
    <location>
        <begin position="2"/>
        <end position="99"/>
    </location>
</feature>
<keyword evidence="1 2" id="KW-0694">RNA-binding</keyword>
<dbReference type="InterPro" id="IPR051925">
    <property type="entry name" value="RNA-binding_domain"/>
</dbReference>
<proteinExistence type="predicted"/>
<dbReference type="Proteomes" id="UP000192418">
    <property type="component" value="Unassembled WGS sequence"/>
</dbReference>
<dbReference type="SMART" id="SM01103">
    <property type="entry name" value="CRS1_YhbY"/>
    <property type="match status" value="1"/>
</dbReference>
<dbReference type="RefSeq" id="WP_084066520.1">
    <property type="nucleotide sequence ID" value="NZ_FWXY01000001.1"/>
</dbReference>
<sequence>MKELKGSQRKYLRGLAHGLNPAAFVGQKGMTDALISEVNQGLDAAELIKVKFVDNKEKETKTALAREIARRTQSHLAGLIGHVAIYYREHREPEKRTITIP</sequence>
<dbReference type="EMBL" id="FWXY01000001">
    <property type="protein sequence ID" value="SMC37574.1"/>
    <property type="molecule type" value="Genomic_DNA"/>
</dbReference>
<dbReference type="STRING" id="1121400.SAMN02746065_101209"/>